<proteinExistence type="predicted"/>
<keyword evidence="1" id="KW-0472">Membrane</keyword>
<organism evidence="2 3">
    <name type="scientific">Rugosibacter aromaticivorans</name>
    <dbReference type="NCBI Taxonomy" id="1565605"/>
    <lineage>
        <taxon>Bacteria</taxon>
        <taxon>Pseudomonadati</taxon>
        <taxon>Pseudomonadota</taxon>
        <taxon>Betaproteobacteria</taxon>
        <taxon>Nitrosomonadales</taxon>
        <taxon>Sterolibacteriaceae</taxon>
        <taxon>Rugosibacter</taxon>
    </lineage>
</organism>
<accession>A0A0C5J8M2</accession>
<evidence type="ECO:0008006" key="4">
    <source>
        <dbReference type="Google" id="ProtNLM"/>
    </source>
</evidence>
<evidence type="ECO:0000313" key="3">
    <source>
        <dbReference type="Proteomes" id="UP000061603"/>
    </source>
</evidence>
<keyword evidence="1" id="KW-1133">Transmembrane helix</keyword>
<dbReference type="HOGENOM" id="CLU_1370454_0_0_4"/>
<evidence type="ECO:0000256" key="1">
    <source>
        <dbReference type="SAM" id="Phobius"/>
    </source>
</evidence>
<gene>
    <name evidence="2" type="ORF">PG1C_05030</name>
</gene>
<dbReference type="RefSeq" id="WP_202636327.1">
    <property type="nucleotide sequence ID" value="NZ_CP010554.1"/>
</dbReference>
<dbReference type="KEGG" id="rbu:PG1C_05030"/>
<feature type="transmembrane region" description="Helical" evidence="1">
    <location>
        <begin position="12"/>
        <end position="33"/>
    </location>
</feature>
<dbReference type="AlphaFoldDB" id="A0A0C5J8M2"/>
<name>A0A0C5J8M2_9PROT</name>
<keyword evidence="1" id="KW-0812">Transmembrane</keyword>
<dbReference type="InterPro" id="IPR022266">
    <property type="entry name" value="DtrJ-like"/>
</dbReference>
<feature type="transmembrane region" description="Helical" evidence="1">
    <location>
        <begin position="155"/>
        <end position="173"/>
    </location>
</feature>
<dbReference type="Proteomes" id="UP000061603">
    <property type="component" value="Chromosome"/>
</dbReference>
<reference evidence="2 3" key="1">
    <citation type="journal article" date="2015" name="Genome Announc.">
        <title>Complete Genome Sequence of a Novel Bacterium within the Family Rhodocyclaceae That Degrades Polycyclic Aromatic Hydrocarbons.</title>
        <authorList>
            <person name="Singleton D.R."/>
            <person name="Dickey A.N."/>
            <person name="Scholl E.H."/>
            <person name="Wright F.A."/>
            <person name="Aitken M.D."/>
        </authorList>
    </citation>
    <scope>NUCLEOTIDE SEQUENCE [LARGE SCALE GENOMIC DNA]</scope>
    <source>
        <strain evidence="3">PG1-Ca6</strain>
    </source>
</reference>
<keyword evidence="3" id="KW-1185">Reference proteome</keyword>
<feature type="transmembrane region" description="Helical" evidence="1">
    <location>
        <begin position="113"/>
        <end position="134"/>
    </location>
</feature>
<protein>
    <recommendedName>
        <fullName evidence="4">DUF4400 domain-containing protein</fullName>
    </recommendedName>
</protein>
<feature type="transmembrane region" description="Helical" evidence="1">
    <location>
        <begin position="179"/>
        <end position="197"/>
    </location>
</feature>
<dbReference type="STRING" id="1565605.PG1C_05030"/>
<dbReference type="Pfam" id="PF14348">
    <property type="entry name" value="DtrJ-like"/>
    <property type="match status" value="1"/>
</dbReference>
<evidence type="ECO:0000313" key="2">
    <source>
        <dbReference type="EMBL" id="AJP47994.1"/>
    </source>
</evidence>
<sequence length="204" mass="22830">MATRTDSGWSTFFIITIFIAVVATWAFIPPALIRSAWAAERAEVYAIAGKGETNVYGRTMDDLQKSLASDFRGFIIEAEAIGQGPLGNTGFSRWTQDRIVATWLWIGLIAYRLQVLMGWLLPGIPLVLAAYMDGQFVREIRKYSFVAQSPIRHKLGVRVMWMVLAGLAGWIVLPVPMPSLLAPVLIVSISYSLWLWVSNLQKRL</sequence>
<dbReference type="EMBL" id="CP010554">
    <property type="protein sequence ID" value="AJP47994.1"/>
    <property type="molecule type" value="Genomic_DNA"/>
</dbReference>